<comment type="caution">
    <text evidence="1">The sequence shown here is derived from an EMBL/GenBank/DDBJ whole genome shotgun (WGS) entry which is preliminary data.</text>
</comment>
<dbReference type="EMBL" id="JAPFFF010000007">
    <property type="protein sequence ID" value="KAK8885478.1"/>
    <property type="molecule type" value="Genomic_DNA"/>
</dbReference>
<keyword evidence="2" id="KW-1185">Reference proteome</keyword>
<dbReference type="Proteomes" id="UP001470230">
    <property type="component" value="Unassembled WGS sequence"/>
</dbReference>
<gene>
    <name evidence="1" type="ORF">M9Y10_040927</name>
</gene>
<evidence type="ECO:0008006" key="3">
    <source>
        <dbReference type="Google" id="ProtNLM"/>
    </source>
</evidence>
<dbReference type="SUPFAM" id="SSF48403">
    <property type="entry name" value="Ankyrin repeat"/>
    <property type="match status" value="1"/>
</dbReference>
<evidence type="ECO:0000313" key="2">
    <source>
        <dbReference type="Proteomes" id="UP001470230"/>
    </source>
</evidence>
<proteinExistence type="predicted"/>
<dbReference type="InterPro" id="IPR036770">
    <property type="entry name" value="Ankyrin_rpt-contain_sf"/>
</dbReference>
<dbReference type="Gene3D" id="1.25.40.20">
    <property type="entry name" value="Ankyrin repeat-containing domain"/>
    <property type="match status" value="1"/>
</dbReference>
<protein>
    <recommendedName>
        <fullName evidence="3">DUF3447 domain-containing protein</fullName>
    </recommendedName>
</protein>
<sequence>MEDPDFFLGSFYNQIVECQKVISNLNKENFNDSLSYILRNSGSHNLKTLASTLLNQIKIQPAKVNLIIDFIEKFDEFVKANYSDLDSYHSTLMPIFASIVNPLPQDDQFFLQENKSETDSIQDLSRFSPVPVSECFIYENLRQRGHIRFDLNDYHRLNWMKEKMPHLFPTYCSYEVGNDYNFIKSIPYIHLMPSTEYTDFVSKFEFTNFCDFQENDAFAKLAANDFEEHKKYLLTGFNPQQLPTCLRNDDLIEFENIILRTQDFDFSQIIKLSIYDCNVMIKNSNLLEYTAYFGSKKCFEYIFRKSPNVKELFTSRIAKFSVIGGDEDIFKIVDEQLKLIQKEKNENKIEFDNQNDIDPFYVCLPYSLAFHHRIISENLIKFKGCPNEFDIYNSDGTLSNTLNCFYFANWSDMTLLAQTENNTSMFLLAAAMFNNSEMFRNIIEIPGINLNIKYDEMYLINYLVRYDNHEMINLLLEKAKMDGKKLDLDHPGFSYISPIMYCCFLQYFKSFSVLIQNEDIDVNRCYKYLEVSDECDEFFNLMTICLKFRQFKMARMILNHPKFELRKTIEILEAKKEPYNNNIVLSLNYLLDEKKRRKKVSVKKIDVSGFDD</sequence>
<organism evidence="1 2">
    <name type="scientific">Tritrichomonas musculus</name>
    <dbReference type="NCBI Taxonomy" id="1915356"/>
    <lineage>
        <taxon>Eukaryota</taxon>
        <taxon>Metamonada</taxon>
        <taxon>Parabasalia</taxon>
        <taxon>Tritrichomonadida</taxon>
        <taxon>Tritrichomonadidae</taxon>
        <taxon>Tritrichomonas</taxon>
    </lineage>
</organism>
<reference evidence="1 2" key="1">
    <citation type="submission" date="2024-04" db="EMBL/GenBank/DDBJ databases">
        <title>Tritrichomonas musculus Genome.</title>
        <authorList>
            <person name="Alves-Ferreira E."/>
            <person name="Grigg M."/>
            <person name="Lorenzi H."/>
            <person name="Galac M."/>
        </authorList>
    </citation>
    <scope>NUCLEOTIDE SEQUENCE [LARGE SCALE GENOMIC DNA]</scope>
    <source>
        <strain evidence="1 2">EAF2021</strain>
    </source>
</reference>
<evidence type="ECO:0000313" key="1">
    <source>
        <dbReference type="EMBL" id="KAK8885478.1"/>
    </source>
</evidence>
<accession>A0ABR2K3P6</accession>
<name>A0ABR2K3P6_9EUKA</name>